<keyword evidence="10 12" id="KW-0472">Membrane</keyword>
<dbReference type="InterPro" id="IPR050428">
    <property type="entry name" value="TCS_sensor_his_kinase"/>
</dbReference>
<organism evidence="16 18">
    <name type="scientific">Thalassospira marina</name>
    <dbReference type="NCBI Taxonomy" id="2048283"/>
    <lineage>
        <taxon>Bacteria</taxon>
        <taxon>Pseudomonadati</taxon>
        <taxon>Pseudomonadota</taxon>
        <taxon>Alphaproteobacteria</taxon>
        <taxon>Rhodospirillales</taxon>
        <taxon>Thalassospiraceae</taxon>
        <taxon>Thalassospira</taxon>
    </lineage>
</organism>
<dbReference type="Proteomes" id="UP000233597">
    <property type="component" value="Unassembled WGS sequence"/>
</dbReference>
<dbReference type="SMART" id="SM00304">
    <property type="entry name" value="HAMP"/>
    <property type="match status" value="1"/>
</dbReference>
<dbReference type="Gene3D" id="6.10.340.10">
    <property type="match status" value="1"/>
</dbReference>
<feature type="transmembrane region" description="Helical" evidence="12">
    <location>
        <begin position="258"/>
        <end position="277"/>
    </location>
</feature>
<dbReference type="Pfam" id="PF02518">
    <property type="entry name" value="HATPase_c"/>
    <property type="match status" value="1"/>
</dbReference>
<dbReference type="EMBL" id="NWTK01000008">
    <property type="protein sequence ID" value="PKR53610.1"/>
    <property type="molecule type" value="Genomic_DNA"/>
</dbReference>
<keyword evidence="5" id="KW-0808">Transferase</keyword>
<feature type="region of interest" description="Disordered" evidence="11">
    <location>
        <begin position="1"/>
        <end position="25"/>
    </location>
</feature>
<evidence type="ECO:0000256" key="6">
    <source>
        <dbReference type="ARBA" id="ARBA00022692"/>
    </source>
</evidence>
<gene>
    <name evidence="16" type="ORF">COO20_13840</name>
    <name evidence="15" type="ORF">CSC3H3_00315</name>
</gene>
<keyword evidence="17" id="KW-1185">Reference proteome</keyword>
<evidence type="ECO:0000256" key="3">
    <source>
        <dbReference type="ARBA" id="ARBA00012438"/>
    </source>
</evidence>
<dbReference type="InterPro" id="IPR005467">
    <property type="entry name" value="His_kinase_dom"/>
</dbReference>
<evidence type="ECO:0000256" key="5">
    <source>
        <dbReference type="ARBA" id="ARBA00022679"/>
    </source>
</evidence>
<dbReference type="RefSeq" id="WP_101267486.1">
    <property type="nucleotide sequence ID" value="NZ_CP024199.1"/>
</dbReference>
<feature type="domain" description="HAMP" evidence="14">
    <location>
        <begin position="275"/>
        <end position="330"/>
    </location>
</feature>
<dbReference type="Pfam" id="PF13755">
    <property type="entry name" value="Sensor_TM1"/>
    <property type="match status" value="1"/>
</dbReference>
<dbReference type="Pfam" id="PF13756">
    <property type="entry name" value="Stimulus_sens_1"/>
    <property type="match status" value="1"/>
</dbReference>
<keyword evidence="9" id="KW-0902">Two-component regulatory system</keyword>
<protein>
    <recommendedName>
        <fullName evidence="3">histidine kinase</fullName>
        <ecNumber evidence="3">2.7.13.3</ecNumber>
    </recommendedName>
</protein>
<dbReference type="InterPro" id="IPR004358">
    <property type="entry name" value="Sig_transdc_His_kin-like_C"/>
</dbReference>
<dbReference type="KEGG" id="thac:CSC3H3_00315"/>
<dbReference type="PRINTS" id="PR00344">
    <property type="entry name" value="BCTRLSENSOR"/>
</dbReference>
<feature type="transmembrane region" description="Helical" evidence="12">
    <location>
        <begin position="38"/>
        <end position="60"/>
    </location>
</feature>
<dbReference type="Pfam" id="PF00672">
    <property type="entry name" value="HAMP"/>
    <property type="match status" value="1"/>
</dbReference>
<evidence type="ECO:0000256" key="7">
    <source>
        <dbReference type="ARBA" id="ARBA00022777"/>
    </source>
</evidence>
<dbReference type="Gene3D" id="3.30.565.10">
    <property type="entry name" value="Histidine kinase-like ATPase, C-terminal domain"/>
    <property type="match status" value="1"/>
</dbReference>
<evidence type="ECO:0000313" key="17">
    <source>
        <dbReference type="Proteomes" id="UP000233458"/>
    </source>
</evidence>
<feature type="domain" description="Histidine kinase" evidence="13">
    <location>
        <begin position="338"/>
        <end position="555"/>
    </location>
</feature>
<dbReference type="SMART" id="SM00388">
    <property type="entry name" value="HisKA"/>
    <property type="match status" value="1"/>
</dbReference>
<dbReference type="SUPFAM" id="SSF47384">
    <property type="entry name" value="Homodimeric domain of signal transducing histidine kinase"/>
    <property type="match status" value="1"/>
</dbReference>
<evidence type="ECO:0000256" key="11">
    <source>
        <dbReference type="SAM" id="MobiDB-lite"/>
    </source>
</evidence>
<dbReference type="AlphaFoldDB" id="A0A2N3KSW9"/>
<dbReference type="InterPro" id="IPR036097">
    <property type="entry name" value="HisK_dim/P_sf"/>
</dbReference>
<proteinExistence type="predicted"/>
<evidence type="ECO:0000256" key="10">
    <source>
        <dbReference type="ARBA" id="ARBA00023136"/>
    </source>
</evidence>
<dbReference type="InterPro" id="IPR003660">
    <property type="entry name" value="HAMP_dom"/>
</dbReference>
<dbReference type="InterPro" id="IPR003594">
    <property type="entry name" value="HATPase_dom"/>
</dbReference>
<evidence type="ECO:0000313" key="15">
    <source>
        <dbReference type="EMBL" id="AUG51333.1"/>
    </source>
</evidence>
<dbReference type="CDD" id="cd00082">
    <property type="entry name" value="HisKA"/>
    <property type="match status" value="1"/>
</dbReference>
<keyword evidence="6 12" id="KW-0812">Transmembrane</keyword>
<evidence type="ECO:0000256" key="9">
    <source>
        <dbReference type="ARBA" id="ARBA00023012"/>
    </source>
</evidence>
<dbReference type="EC" id="2.7.13.3" evidence="3"/>
<dbReference type="OrthoDB" id="9805942at2"/>
<evidence type="ECO:0000256" key="2">
    <source>
        <dbReference type="ARBA" id="ARBA00004370"/>
    </source>
</evidence>
<feature type="compositionally biased region" description="Polar residues" evidence="11">
    <location>
        <begin position="8"/>
        <end position="18"/>
    </location>
</feature>
<evidence type="ECO:0000313" key="16">
    <source>
        <dbReference type="EMBL" id="PKR53610.1"/>
    </source>
</evidence>
<dbReference type="InterPro" id="IPR025919">
    <property type="entry name" value="Stimulus_sens_dom"/>
</dbReference>
<dbReference type="Pfam" id="PF00512">
    <property type="entry name" value="HisKA"/>
    <property type="match status" value="1"/>
</dbReference>
<keyword evidence="7 16" id="KW-0418">Kinase</keyword>
<dbReference type="EMBL" id="CP024199">
    <property type="protein sequence ID" value="AUG51333.1"/>
    <property type="molecule type" value="Genomic_DNA"/>
</dbReference>
<keyword evidence="4" id="KW-0597">Phosphoprotein</keyword>
<keyword evidence="8 12" id="KW-1133">Transmembrane helix</keyword>
<dbReference type="PANTHER" id="PTHR45436">
    <property type="entry name" value="SENSOR HISTIDINE KINASE YKOH"/>
    <property type="match status" value="1"/>
</dbReference>
<dbReference type="GO" id="GO:0000155">
    <property type="term" value="F:phosphorelay sensor kinase activity"/>
    <property type="evidence" value="ECO:0007669"/>
    <property type="project" value="InterPro"/>
</dbReference>
<dbReference type="PROSITE" id="PS50885">
    <property type="entry name" value="HAMP"/>
    <property type="match status" value="1"/>
</dbReference>
<dbReference type="PROSITE" id="PS50109">
    <property type="entry name" value="HIS_KIN"/>
    <property type="match status" value="1"/>
</dbReference>
<dbReference type="CDD" id="cd06225">
    <property type="entry name" value="HAMP"/>
    <property type="match status" value="1"/>
</dbReference>
<dbReference type="Gene3D" id="1.10.287.130">
    <property type="match status" value="1"/>
</dbReference>
<dbReference type="PANTHER" id="PTHR45436:SF5">
    <property type="entry name" value="SENSOR HISTIDINE KINASE TRCS"/>
    <property type="match status" value="1"/>
</dbReference>
<sequence>MSDKVATAPQQGGNQTEPRSGETRSVRLEERHGLFSPLTWRILAVNALALFVLVAGILYLGRYKQELIHSELEAMAVQAEMYAAALSTAAVGRGDDATERVKLETAREMVRRLVGITGARARLFGANGQLIADSRNIQSFGAGAVQAEELPAPGDDDELAEIMRNLTEGVLSLFEGDQPLPLYVDPPIASASDYPEVRAALAGYSRGVVRVDGRGRRVLSVSVPVQRFKQVLASIMLTKNGETIESALHAVRLDILKIFVFAFGITVLLSIYLAGVITRPLNRLARAAERVRRSKNRQFTIPDLSDRNDEIGDLSGTLRAMTETLWDRMDAIERFAADVAHEIKNPLTSLRSAVETATRLKDPERQRRLMEIIAEDVQRLDRLISDISDYSRMDAELSRAETEEVDLRILLQTLSELYNAGEGGPPVKVTAPENLVVPALESRLVQVFRNLISNALTFSPEHGEVRVRAWRDKNQAVITIEDDGPGIPAGKEEAIFNRFYTERPSSEKFGQHSGLGLSISQRIVSAHNGHLSASNRTVEGEVKGAVFTVRLPLETGSR</sequence>
<dbReference type="SUPFAM" id="SSF55874">
    <property type="entry name" value="ATPase domain of HSP90 chaperone/DNA topoisomerase II/histidine kinase"/>
    <property type="match status" value="1"/>
</dbReference>
<comment type="subcellular location">
    <subcellularLocation>
        <location evidence="2">Membrane</location>
    </subcellularLocation>
</comment>
<evidence type="ECO:0000259" key="14">
    <source>
        <dbReference type="PROSITE" id="PS50885"/>
    </source>
</evidence>
<accession>A0A2N3KSW9</accession>
<reference evidence="15 17" key="2">
    <citation type="submission" date="2017-10" db="EMBL/GenBank/DDBJ databases">
        <title>Biodiversity and function of Thalassospira species in the particle-attached aromatic-hydrocarbon-degrading consortia from the surface seawater of the China South Sea.</title>
        <authorList>
            <person name="Dong C."/>
            <person name="Liu R."/>
            <person name="Shao Z."/>
        </authorList>
    </citation>
    <scope>NUCLEOTIDE SEQUENCE [LARGE SCALE GENOMIC DNA]</scope>
    <source>
        <strain evidence="15 17">CSC3H3</strain>
    </source>
</reference>
<dbReference type="GO" id="GO:0016020">
    <property type="term" value="C:membrane"/>
    <property type="evidence" value="ECO:0007669"/>
    <property type="project" value="UniProtKB-SubCell"/>
</dbReference>
<dbReference type="InterPro" id="IPR036890">
    <property type="entry name" value="HATPase_C_sf"/>
</dbReference>
<dbReference type="InterPro" id="IPR025908">
    <property type="entry name" value="Sensor_TM1"/>
</dbReference>
<evidence type="ECO:0000256" key="8">
    <source>
        <dbReference type="ARBA" id="ARBA00022989"/>
    </source>
</evidence>
<evidence type="ECO:0000313" key="18">
    <source>
        <dbReference type="Proteomes" id="UP000233597"/>
    </source>
</evidence>
<evidence type="ECO:0000256" key="4">
    <source>
        <dbReference type="ARBA" id="ARBA00022553"/>
    </source>
</evidence>
<comment type="catalytic activity">
    <reaction evidence="1">
        <text>ATP + protein L-histidine = ADP + protein N-phospho-L-histidine.</text>
        <dbReference type="EC" id="2.7.13.3"/>
    </reaction>
</comment>
<reference evidence="16 18" key="1">
    <citation type="submission" date="2017-09" db="EMBL/GenBank/DDBJ databases">
        <title>Biodiversity and function of Thalassospira species in the particle-attached aromatic-hydrocarbon-degrading consortia from the surface seawater of the South China Sea.</title>
        <authorList>
            <person name="Dong C."/>
            <person name="Liu R."/>
            <person name="Shao Z."/>
        </authorList>
    </citation>
    <scope>NUCLEOTIDE SEQUENCE [LARGE SCALE GENOMIC DNA]</scope>
    <source>
        <strain evidence="16 18">CSC1P2</strain>
    </source>
</reference>
<dbReference type="Proteomes" id="UP000233458">
    <property type="component" value="Chromosome"/>
</dbReference>
<dbReference type="InterPro" id="IPR003661">
    <property type="entry name" value="HisK_dim/P_dom"/>
</dbReference>
<dbReference type="SMART" id="SM00387">
    <property type="entry name" value="HATPase_c"/>
    <property type="match status" value="1"/>
</dbReference>
<evidence type="ECO:0000259" key="13">
    <source>
        <dbReference type="PROSITE" id="PS50109"/>
    </source>
</evidence>
<name>A0A2N3KSW9_9PROT</name>
<evidence type="ECO:0000256" key="12">
    <source>
        <dbReference type="SAM" id="Phobius"/>
    </source>
</evidence>
<evidence type="ECO:0000256" key="1">
    <source>
        <dbReference type="ARBA" id="ARBA00000085"/>
    </source>
</evidence>
<dbReference type="SUPFAM" id="SSF158472">
    <property type="entry name" value="HAMP domain-like"/>
    <property type="match status" value="1"/>
</dbReference>